<dbReference type="GO" id="GO:0016020">
    <property type="term" value="C:membrane"/>
    <property type="evidence" value="ECO:0007669"/>
    <property type="project" value="UniProtKB-SubCell"/>
</dbReference>
<reference evidence="7" key="2">
    <citation type="submission" date="2022-10" db="EMBL/GenBank/DDBJ databases">
        <authorList>
            <person name="Trinh H.N."/>
        </authorList>
    </citation>
    <scope>NUCLEOTIDE SEQUENCE</scope>
    <source>
        <strain evidence="7">RN2-1</strain>
    </source>
</reference>
<name>A0AA41YR62_9PROT</name>
<dbReference type="GO" id="GO:0055085">
    <property type="term" value="P:transmembrane transport"/>
    <property type="evidence" value="ECO:0007669"/>
    <property type="project" value="InterPro"/>
</dbReference>
<feature type="transmembrane region" description="Helical" evidence="5">
    <location>
        <begin position="131"/>
        <end position="153"/>
    </location>
</feature>
<evidence type="ECO:0000256" key="2">
    <source>
        <dbReference type="ARBA" id="ARBA00022692"/>
    </source>
</evidence>
<dbReference type="InterPro" id="IPR001902">
    <property type="entry name" value="SLC26A/SulP_fam"/>
</dbReference>
<feature type="transmembrane region" description="Helical" evidence="5">
    <location>
        <begin position="378"/>
        <end position="410"/>
    </location>
</feature>
<feature type="transmembrane region" description="Helical" evidence="5">
    <location>
        <begin position="173"/>
        <end position="192"/>
    </location>
</feature>
<dbReference type="Pfam" id="PF00916">
    <property type="entry name" value="Sulfate_transp"/>
    <property type="match status" value="1"/>
</dbReference>
<evidence type="ECO:0000313" key="7">
    <source>
        <dbReference type="EMBL" id="MCW3477221.1"/>
    </source>
</evidence>
<proteinExistence type="predicted"/>
<dbReference type="AlphaFoldDB" id="A0AA41YR62"/>
<feature type="transmembrane region" description="Helical" evidence="5">
    <location>
        <begin position="322"/>
        <end position="342"/>
    </location>
</feature>
<organism evidence="7 8">
    <name type="scientific">Limobrevibacterium gyesilva</name>
    <dbReference type="NCBI Taxonomy" id="2991712"/>
    <lineage>
        <taxon>Bacteria</taxon>
        <taxon>Pseudomonadati</taxon>
        <taxon>Pseudomonadota</taxon>
        <taxon>Alphaproteobacteria</taxon>
        <taxon>Acetobacterales</taxon>
        <taxon>Acetobacteraceae</taxon>
        <taxon>Limobrevibacterium</taxon>
    </lineage>
</organism>
<comment type="subcellular location">
    <subcellularLocation>
        <location evidence="1">Membrane</location>
        <topology evidence="1">Multi-pass membrane protein</topology>
    </subcellularLocation>
</comment>
<keyword evidence="3 5" id="KW-1133">Transmembrane helix</keyword>
<feature type="transmembrane region" description="Helical" evidence="5">
    <location>
        <begin position="68"/>
        <end position="88"/>
    </location>
</feature>
<evidence type="ECO:0000256" key="4">
    <source>
        <dbReference type="ARBA" id="ARBA00023136"/>
    </source>
</evidence>
<dbReference type="Proteomes" id="UP001165679">
    <property type="component" value="Unassembled WGS sequence"/>
</dbReference>
<evidence type="ECO:0000256" key="1">
    <source>
        <dbReference type="ARBA" id="ARBA00004141"/>
    </source>
</evidence>
<keyword evidence="4 5" id="KW-0472">Membrane</keyword>
<accession>A0AA41YR62</accession>
<evidence type="ECO:0000256" key="5">
    <source>
        <dbReference type="SAM" id="Phobius"/>
    </source>
</evidence>
<evidence type="ECO:0000256" key="3">
    <source>
        <dbReference type="ARBA" id="ARBA00022989"/>
    </source>
</evidence>
<protein>
    <submittedName>
        <fullName evidence="7">Sulfate permease</fullName>
    </submittedName>
</protein>
<reference evidence="7" key="1">
    <citation type="submission" date="2022-09" db="EMBL/GenBank/DDBJ databases">
        <title>Rhodovastum sp. nov. RN2-1 isolated from soil in Seongnam, South Korea.</title>
        <authorList>
            <person name="Le N.T."/>
        </authorList>
    </citation>
    <scope>NUCLEOTIDE SEQUENCE</scope>
    <source>
        <strain evidence="7">RN2-1</strain>
    </source>
</reference>
<dbReference type="Pfam" id="PF01740">
    <property type="entry name" value="STAS"/>
    <property type="match status" value="1"/>
</dbReference>
<dbReference type="NCBIfam" id="TIGR00815">
    <property type="entry name" value="sulP"/>
    <property type="match status" value="1"/>
</dbReference>
<sequence>MPGLLTLRRYQVSWLAHDIAAGVVLATILVPVGIAYAVASGVPGIHGLYATIVPLLAYALLGPSRILVLGPDSSLAAVILGVVLPLSGGDPNRAVALAGMMAVVSGIVCILAGLARLGFVTELLSKPIRYGYMNGIALTVLISQLPKLFGFSVEGDGPLRRLWATAEAVLGGRTNWTEFAVGAGTLAVILLLKNNKRLPSILIAVVGATAIVGWLDLAAGADVSVLGPLPQGLPAFAIPWLTYTDMVPVLIGGCAVALVSFADTSVLSRAYAARTGMNVDPNQEMVGLGVANLAAGFFQGFPVSGSSSRTPVAEAAGARTQLTGVVGALAVALLLLVAPNLLQYLPTATLAAVVIASAVGLIEVADLTRIYRIQRWEFWLSIVCFVGVAVLGAIPGIGLAIAIAVIEFLWDAWRPHSAVLGRAEGVKGYHDITRYPNARQISGLVLFRWDAPLFFANAEFFKERVLDAAAKAPAPVRWLVVAAEPVTSVDVTAADTLAELDKTLDGAGIELCFAELKDPVKDKLKRFGLLDKIGEKFFFPTVGAAVSSYVDSHAVDWVDWEDRSPPGHGS</sequence>
<dbReference type="InterPro" id="IPR011547">
    <property type="entry name" value="SLC26A/SulP_dom"/>
</dbReference>
<dbReference type="Gene3D" id="3.30.750.24">
    <property type="entry name" value="STAS domain"/>
    <property type="match status" value="1"/>
</dbReference>
<dbReference type="SUPFAM" id="SSF52091">
    <property type="entry name" value="SpoIIaa-like"/>
    <property type="match status" value="1"/>
</dbReference>
<dbReference type="InterPro" id="IPR002645">
    <property type="entry name" value="STAS_dom"/>
</dbReference>
<feature type="transmembrane region" description="Helical" evidence="5">
    <location>
        <begin position="94"/>
        <end position="119"/>
    </location>
</feature>
<keyword evidence="2 5" id="KW-0812">Transmembrane</keyword>
<dbReference type="PROSITE" id="PS50801">
    <property type="entry name" value="STAS"/>
    <property type="match status" value="1"/>
</dbReference>
<feature type="transmembrane region" description="Helical" evidence="5">
    <location>
        <begin position="44"/>
        <end position="61"/>
    </location>
</feature>
<feature type="transmembrane region" description="Helical" evidence="5">
    <location>
        <begin position="240"/>
        <end position="261"/>
    </location>
</feature>
<gene>
    <name evidence="7" type="primary">sulP</name>
    <name evidence="7" type="ORF">OL599_21850</name>
</gene>
<feature type="transmembrane region" description="Helical" evidence="5">
    <location>
        <begin position="201"/>
        <end position="220"/>
    </location>
</feature>
<comment type="caution">
    <text evidence="7">The sequence shown here is derived from an EMBL/GenBank/DDBJ whole genome shotgun (WGS) entry which is preliminary data.</text>
</comment>
<dbReference type="PANTHER" id="PTHR11814">
    <property type="entry name" value="SULFATE TRANSPORTER"/>
    <property type="match status" value="1"/>
</dbReference>
<evidence type="ECO:0000313" key="8">
    <source>
        <dbReference type="Proteomes" id="UP001165679"/>
    </source>
</evidence>
<feature type="domain" description="STAS" evidence="6">
    <location>
        <begin position="434"/>
        <end position="549"/>
    </location>
</feature>
<dbReference type="EMBL" id="JAPDNT010000032">
    <property type="protein sequence ID" value="MCW3477221.1"/>
    <property type="molecule type" value="Genomic_DNA"/>
</dbReference>
<keyword evidence="8" id="KW-1185">Reference proteome</keyword>
<evidence type="ECO:0000259" key="6">
    <source>
        <dbReference type="PROSITE" id="PS50801"/>
    </source>
</evidence>
<feature type="transmembrane region" description="Helical" evidence="5">
    <location>
        <begin position="348"/>
        <end position="366"/>
    </location>
</feature>
<dbReference type="CDD" id="cd07042">
    <property type="entry name" value="STAS_SulP_like_sulfate_transporter"/>
    <property type="match status" value="1"/>
</dbReference>
<dbReference type="InterPro" id="IPR036513">
    <property type="entry name" value="STAS_dom_sf"/>
</dbReference>
<feature type="transmembrane region" description="Helical" evidence="5">
    <location>
        <begin position="12"/>
        <end position="38"/>
    </location>
</feature>
<dbReference type="RefSeq" id="WP_264716155.1">
    <property type="nucleotide sequence ID" value="NZ_JAPDNT010000032.1"/>
</dbReference>